<dbReference type="GO" id="GO:0034040">
    <property type="term" value="F:ATPase-coupled lipid transmembrane transporter activity"/>
    <property type="evidence" value="ECO:0007669"/>
    <property type="project" value="TreeGrafter"/>
</dbReference>
<feature type="transmembrane region" description="Helical" evidence="8">
    <location>
        <begin position="171"/>
        <end position="188"/>
    </location>
</feature>
<dbReference type="InterPro" id="IPR011527">
    <property type="entry name" value="ABC1_TM_dom"/>
</dbReference>
<dbReference type="PROSITE" id="PS00211">
    <property type="entry name" value="ABC_TRANSPORTER_1"/>
    <property type="match status" value="1"/>
</dbReference>
<evidence type="ECO:0000256" key="2">
    <source>
        <dbReference type="ARBA" id="ARBA00022448"/>
    </source>
</evidence>
<dbReference type="Pfam" id="PF00664">
    <property type="entry name" value="ABC_membrane"/>
    <property type="match status" value="1"/>
</dbReference>
<gene>
    <name evidence="11" type="ORF">COV60_02260</name>
</gene>
<organism evidence="11 12">
    <name type="scientific">Candidatus Magasanikbacteria bacterium CG11_big_fil_rev_8_21_14_0_20_43_7</name>
    <dbReference type="NCBI Taxonomy" id="1974654"/>
    <lineage>
        <taxon>Bacteria</taxon>
        <taxon>Candidatus Magasanikiibacteriota</taxon>
    </lineage>
</organism>
<feature type="transmembrane region" description="Helical" evidence="8">
    <location>
        <begin position="251"/>
        <end position="273"/>
    </location>
</feature>
<dbReference type="SMART" id="SM00382">
    <property type="entry name" value="AAA"/>
    <property type="match status" value="1"/>
</dbReference>
<feature type="domain" description="ABC transporter" evidence="9">
    <location>
        <begin position="346"/>
        <end position="580"/>
    </location>
</feature>
<dbReference type="PROSITE" id="PS50893">
    <property type="entry name" value="ABC_TRANSPORTER_2"/>
    <property type="match status" value="1"/>
</dbReference>
<evidence type="ECO:0000256" key="1">
    <source>
        <dbReference type="ARBA" id="ARBA00004651"/>
    </source>
</evidence>
<keyword evidence="5 11" id="KW-0067">ATP-binding</keyword>
<comment type="subcellular location">
    <subcellularLocation>
        <location evidence="1">Cell membrane</location>
        <topology evidence="1">Multi-pass membrane protein</topology>
    </subcellularLocation>
</comment>
<feature type="transmembrane region" description="Helical" evidence="8">
    <location>
        <begin position="279"/>
        <end position="301"/>
    </location>
</feature>
<evidence type="ECO:0000256" key="7">
    <source>
        <dbReference type="ARBA" id="ARBA00023136"/>
    </source>
</evidence>
<dbReference type="InterPro" id="IPR027417">
    <property type="entry name" value="P-loop_NTPase"/>
</dbReference>
<dbReference type="PANTHER" id="PTHR24221:SF654">
    <property type="entry name" value="ATP-BINDING CASSETTE SUB-FAMILY B MEMBER 6"/>
    <property type="match status" value="1"/>
</dbReference>
<dbReference type="InterPro" id="IPR036640">
    <property type="entry name" value="ABC1_TM_sf"/>
</dbReference>
<evidence type="ECO:0000256" key="3">
    <source>
        <dbReference type="ARBA" id="ARBA00022692"/>
    </source>
</evidence>
<protein>
    <submittedName>
        <fullName evidence="11">ABC transporter ATP-binding protein</fullName>
    </submittedName>
</protein>
<keyword evidence="2" id="KW-0813">Transport</keyword>
<dbReference type="InterPro" id="IPR017871">
    <property type="entry name" value="ABC_transporter-like_CS"/>
</dbReference>
<dbReference type="Pfam" id="PF00005">
    <property type="entry name" value="ABC_tran"/>
    <property type="match status" value="1"/>
</dbReference>
<evidence type="ECO:0000313" key="11">
    <source>
        <dbReference type="EMBL" id="PIR03077.1"/>
    </source>
</evidence>
<dbReference type="InterPro" id="IPR003439">
    <property type="entry name" value="ABC_transporter-like_ATP-bd"/>
</dbReference>
<dbReference type="InterPro" id="IPR003593">
    <property type="entry name" value="AAA+_ATPase"/>
</dbReference>
<reference evidence="11 12" key="1">
    <citation type="submission" date="2017-09" db="EMBL/GenBank/DDBJ databases">
        <title>Depth-based differentiation of microbial function through sediment-hosted aquifers and enrichment of novel symbionts in the deep terrestrial subsurface.</title>
        <authorList>
            <person name="Probst A.J."/>
            <person name="Ladd B."/>
            <person name="Jarett J.K."/>
            <person name="Geller-Mcgrath D.E."/>
            <person name="Sieber C.M."/>
            <person name="Emerson J.B."/>
            <person name="Anantharaman K."/>
            <person name="Thomas B.C."/>
            <person name="Malmstrom R."/>
            <person name="Stieglmeier M."/>
            <person name="Klingl A."/>
            <person name="Woyke T."/>
            <person name="Ryan C.M."/>
            <person name="Banfield J.F."/>
        </authorList>
    </citation>
    <scope>NUCLEOTIDE SEQUENCE [LARGE SCALE GENOMIC DNA]</scope>
    <source>
        <strain evidence="11">CG11_big_fil_rev_8_21_14_0_20_43_7</strain>
    </source>
</reference>
<dbReference type="GO" id="GO:0140359">
    <property type="term" value="F:ABC-type transporter activity"/>
    <property type="evidence" value="ECO:0007669"/>
    <property type="project" value="InterPro"/>
</dbReference>
<keyword evidence="7 8" id="KW-0472">Membrane</keyword>
<dbReference type="PANTHER" id="PTHR24221">
    <property type="entry name" value="ATP-BINDING CASSETTE SUB-FAMILY B"/>
    <property type="match status" value="1"/>
</dbReference>
<evidence type="ECO:0000256" key="4">
    <source>
        <dbReference type="ARBA" id="ARBA00022741"/>
    </source>
</evidence>
<dbReference type="Gene3D" id="1.20.1560.10">
    <property type="entry name" value="ABC transporter type 1, transmembrane domain"/>
    <property type="match status" value="1"/>
</dbReference>
<dbReference type="SUPFAM" id="SSF90123">
    <property type="entry name" value="ABC transporter transmembrane region"/>
    <property type="match status" value="1"/>
</dbReference>
<evidence type="ECO:0000313" key="12">
    <source>
        <dbReference type="Proteomes" id="UP000229782"/>
    </source>
</evidence>
<dbReference type="Proteomes" id="UP000229782">
    <property type="component" value="Unassembled WGS sequence"/>
</dbReference>
<accession>A0A2H0N2C9</accession>
<dbReference type="Gene3D" id="3.40.50.300">
    <property type="entry name" value="P-loop containing nucleotide triphosphate hydrolases"/>
    <property type="match status" value="1"/>
</dbReference>
<feature type="domain" description="ABC transmembrane type-1" evidence="10">
    <location>
        <begin position="30"/>
        <end position="312"/>
    </location>
</feature>
<sequence>MYMNTLRKRSFQIYADHIRPYKGRVFLSWIFLLFAQIIGLVPPLLYKRFVNILSSGTSMDTDISMLVRIILLVVVVYIVMNICYRIAEYVVVHYVARIMADLNQTCFAYLHRHSHQFFSNNFAGALVKKVNRFVNSFRVLFDSFYWDLHGVVVRIIVATCVLAFLNIWLGVILFVWSILFIFVAFLFIKKKLVWDVQKADQDSVVTGVLADTIANETNVKFFVGSSREYARFETETRTQQYLQERSWMVNYWLNVAQGVLLLLVEFCMMYYAVQLWRQGLLTIGDFVLIQSYMFAIIAHVWDVSHIMRRLYEGFADAEEMAEIFETPHEIVDVKRATTLVVPRGEIVFDDVSFQYHATRTIIEQFNLTILPGQRVALVGHSGAGKSTIVKLLLRSHDVTAGKLMIDNQKISHVTLESLWQHVSYVPQDPILFHRTLMENIRYGKPDATDEEVMEAARLAHAHEFIESFPEKYDTYVGERGVKLSGGERQRVAIARAILKNSPILILDEATSSLDSESERLIQDALQNLMKKKTVIVVAHRLSTVMSMDRILVIEEGKIVEDGSHKQLLRKKNGFYKKLWNIQAGTFIM</sequence>
<feature type="transmembrane region" description="Helical" evidence="8">
    <location>
        <begin position="26"/>
        <end position="45"/>
    </location>
</feature>
<evidence type="ECO:0000256" key="8">
    <source>
        <dbReference type="SAM" id="Phobius"/>
    </source>
</evidence>
<keyword evidence="3 8" id="KW-0812">Transmembrane</keyword>
<evidence type="ECO:0000259" key="9">
    <source>
        <dbReference type="PROSITE" id="PS50893"/>
    </source>
</evidence>
<evidence type="ECO:0000259" key="10">
    <source>
        <dbReference type="PROSITE" id="PS50929"/>
    </source>
</evidence>
<keyword evidence="6 8" id="KW-1133">Transmembrane helix</keyword>
<evidence type="ECO:0000256" key="5">
    <source>
        <dbReference type="ARBA" id="ARBA00022840"/>
    </source>
</evidence>
<evidence type="ECO:0000256" key="6">
    <source>
        <dbReference type="ARBA" id="ARBA00022989"/>
    </source>
</evidence>
<feature type="transmembrane region" description="Helical" evidence="8">
    <location>
        <begin position="65"/>
        <end position="84"/>
    </location>
</feature>
<dbReference type="FunFam" id="3.40.50.300:FF:000287">
    <property type="entry name" value="Multidrug ABC transporter ATP-binding protein"/>
    <property type="match status" value="1"/>
</dbReference>
<dbReference type="InterPro" id="IPR039421">
    <property type="entry name" value="Type_1_exporter"/>
</dbReference>
<dbReference type="PROSITE" id="PS50929">
    <property type="entry name" value="ABC_TM1F"/>
    <property type="match status" value="1"/>
</dbReference>
<name>A0A2H0N2C9_9BACT</name>
<dbReference type="GO" id="GO:0005524">
    <property type="term" value="F:ATP binding"/>
    <property type="evidence" value="ECO:0007669"/>
    <property type="project" value="UniProtKB-KW"/>
</dbReference>
<dbReference type="EMBL" id="PCWM01000054">
    <property type="protein sequence ID" value="PIR03077.1"/>
    <property type="molecule type" value="Genomic_DNA"/>
</dbReference>
<proteinExistence type="predicted"/>
<dbReference type="GO" id="GO:0016887">
    <property type="term" value="F:ATP hydrolysis activity"/>
    <property type="evidence" value="ECO:0007669"/>
    <property type="project" value="InterPro"/>
</dbReference>
<dbReference type="SUPFAM" id="SSF52540">
    <property type="entry name" value="P-loop containing nucleoside triphosphate hydrolases"/>
    <property type="match status" value="1"/>
</dbReference>
<comment type="caution">
    <text evidence="11">The sequence shown here is derived from an EMBL/GenBank/DDBJ whole genome shotgun (WGS) entry which is preliminary data.</text>
</comment>
<dbReference type="AlphaFoldDB" id="A0A2H0N2C9"/>
<dbReference type="GO" id="GO:0005886">
    <property type="term" value="C:plasma membrane"/>
    <property type="evidence" value="ECO:0007669"/>
    <property type="project" value="UniProtKB-SubCell"/>
</dbReference>
<keyword evidence="4" id="KW-0547">Nucleotide-binding</keyword>